<sequence length="178" mass="20315">MARVERPENGPCYVIYQIHMDYPEGRLTYTGRTTCKLAAIRNRACREVDRVLRGVPPTKSHHSRAIHIVSAAAVIEGWPMEFEVKAYTDSRAQALKLEHRFKAEIPAEASLNGIGSPKLLKTCRLIIAEHLQRQGMENHRIRTALNLEKLPEQSHHHARAMAEPPLVRTSRPERVFSR</sequence>
<evidence type="ECO:0000313" key="3">
    <source>
        <dbReference type="Proteomes" id="UP000199382"/>
    </source>
</evidence>
<keyword evidence="3" id="KW-1185">Reference proteome</keyword>
<dbReference type="OrthoDB" id="9824538at2"/>
<dbReference type="EMBL" id="FNEK01000025">
    <property type="protein sequence ID" value="SDJ85289.1"/>
    <property type="molecule type" value="Genomic_DNA"/>
</dbReference>
<feature type="region of interest" description="Disordered" evidence="1">
    <location>
        <begin position="153"/>
        <end position="178"/>
    </location>
</feature>
<protein>
    <submittedName>
        <fullName evidence="2">Uncharacterized protein</fullName>
    </submittedName>
</protein>
<evidence type="ECO:0000256" key="1">
    <source>
        <dbReference type="SAM" id="MobiDB-lite"/>
    </source>
</evidence>
<organism evidence="2 3">
    <name type="scientific">Aliiruegeria lutimaris</name>
    <dbReference type="NCBI Taxonomy" id="571298"/>
    <lineage>
        <taxon>Bacteria</taxon>
        <taxon>Pseudomonadati</taxon>
        <taxon>Pseudomonadota</taxon>
        <taxon>Alphaproteobacteria</taxon>
        <taxon>Rhodobacterales</taxon>
        <taxon>Roseobacteraceae</taxon>
        <taxon>Aliiruegeria</taxon>
    </lineage>
</organism>
<dbReference type="Proteomes" id="UP000199382">
    <property type="component" value="Unassembled WGS sequence"/>
</dbReference>
<accession>A0A1G8X3S5</accession>
<reference evidence="2 3" key="1">
    <citation type="submission" date="2016-10" db="EMBL/GenBank/DDBJ databases">
        <authorList>
            <person name="de Groot N.N."/>
        </authorList>
    </citation>
    <scope>NUCLEOTIDE SEQUENCE [LARGE SCALE GENOMIC DNA]</scope>
    <source>
        <strain evidence="2 3">DSM 25294</strain>
    </source>
</reference>
<evidence type="ECO:0000313" key="2">
    <source>
        <dbReference type="EMBL" id="SDJ85289.1"/>
    </source>
</evidence>
<dbReference type="AlphaFoldDB" id="A0A1G8X3S5"/>
<dbReference type="STRING" id="571298.SAMN04488026_102554"/>
<dbReference type="RefSeq" id="WP_093156698.1">
    <property type="nucleotide sequence ID" value="NZ_FNEK01000025.1"/>
</dbReference>
<name>A0A1G8X3S5_9RHOB</name>
<proteinExistence type="predicted"/>
<gene>
    <name evidence="2" type="ORF">SAMN04488026_102554</name>
</gene>